<accession>A0A9Q3BT56</accession>
<dbReference type="Proteomes" id="UP000765509">
    <property type="component" value="Unassembled WGS sequence"/>
</dbReference>
<name>A0A9Q3BT56_9BASI</name>
<dbReference type="EMBL" id="AVOT02002450">
    <property type="protein sequence ID" value="MBW0470406.1"/>
    <property type="molecule type" value="Genomic_DNA"/>
</dbReference>
<sequence>MAHPSFQKFNDQEASQIAQMSESLLITRQIQAQLCNQRENNRPLIPQSIYNKVKKIKVDRLQGRRPIGSLIETLKEENSVWSSTRNAEGHINPLP</sequence>
<dbReference type="AlphaFoldDB" id="A0A9Q3BT56"/>
<evidence type="ECO:0000313" key="2">
    <source>
        <dbReference type="Proteomes" id="UP000765509"/>
    </source>
</evidence>
<dbReference type="OrthoDB" id="2507671at2759"/>
<comment type="caution">
    <text evidence="1">The sequence shown here is derived from an EMBL/GenBank/DDBJ whole genome shotgun (WGS) entry which is preliminary data.</text>
</comment>
<reference evidence="1" key="1">
    <citation type="submission" date="2021-03" db="EMBL/GenBank/DDBJ databases">
        <title>Draft genome sequence of rust myrtle Austropuccinia psidii MF-1, a brazilian biotype.</title>
        <authorList>
            <person name="Quecine M.C."/>
            <person name="Pachon D.M.R."/>
            <person name="Bonatelli M.L."/>
            <person name="Correr F.H."/>
            <person name="Franceschini L.M."/>
            <person name="Leite T.F."/>
            <person name="Margarido G.R.A."/>
            <person name="Almeida C.A."/>
            <person name="Ferrarezi J.A."/>
            <person name="Labate C.A."/>
        </authorList>
    </citation>
    <scope>NUCLEOTIDE SEQUENCE</scope>
    <source>
        <strain evidence="1">MF-1</strain>
    </source>
</reference>
<organism evidence="1 2">
    <name type="scientific">Austropuccinia psidii MF-1</name>
    <dbReference type="NCBI Taxonomy" id="1389203"/>
    <lineage>
        <taxon>Eukaryota</taxon>
        <taxon>Fungi</taxon>
        <taxon>Dikarya</taxon>
        <taxon>Basidiomycota</taxon>
        <taxon>Pucciniomycotina</taxon>
        <taxon>Pucciniomycetes</taxon>
        <taxon>Pucciniales</taxon>
        <taxon>Sphaerophragmiaceae</taxon>
        <taxon>Austropuccinia</taxon>
    </lineage>
</organism>
<keyword evidence="2" id="KW-1185">Reference proteome</keyword>
<evidence type="ECO:0000313" key="1">
    <source>
        <dbReference type="EMBL" id="MBW0470406.1"/>
    </source>
</evidence>
<protein>
    <submittedName>
        <fullName evidence="1">Uncharacterized protein</fullName>
    </submittedName>
</protein>
<proteinExistence type="predicted"/>
<gene>
    <name evidence="1" type="ORF">O181_010121</name>
</gene>